<keyword evidence="1" id="KW-0548">Nucleotidyltransferase</keyword>
<protein>
    <submittedName>
        <fullName evidence="1">Sulfate adenylyltransferase</fullName>
        <ecNumber evidence="1">2.7.7.4</ecNumber>
    </submittedName>
</protein>
<dbReference type="Proteomes" id="UP000271650">
    <property type="component" value="Chromosome"/>
</dbReference>
<organism evidence="1 2">
    <name type="scientific">Acidithiobacillus sulfuriphilus</name>
    <dbReference type="NCBI Taxonomy" id="1867749"/>
    <lineage>
        <taxon>Bacteria</taxon>
        <taxon>Pseudomonadati</taxon>
        <taxon>Pseudomonadota</taxon>
        <taxon>Acidithiobacillia</taxon>
        <taxon>Acidithiobacillales</taxon>
        <taxon>Acidithiobacillaceae</taxon>
        <taxon>Acidithiobacillus</taxon>
    </lineage>
</organism>
<keyword evidence="1" id="KW-0808">Transferase</keyword>
<reference evidence="1 2" key="1">
    <citation type="journal article" date="2019" name="Int. J. Syst. Evol. Microbiol.">
        <title>Acidithiobacillus sulfuriphilus sp. nov.: an extremely acidophilic sulfur-oxidizing chemolithotroph isolated from a neutral pH environment.</title>
        <authorList>
            <person name="Falagan C."/>
            <person name="Moya-Beltran A."/>
            <person name="Castro M."/>
            <person name="Quatrini R."/>
            <person name="Johnson D.B."/>
        </authorList>
    </citation>
    <scope>NUCLEOTIDE SEQUENCE [LARGE SCALE GENOMIC DNA]</scope>
    <source>
        <strain evidence="1 2">CJ-2</strain>
    </source>
</reference>
<dbReference type="EC" id="2.7.7.4" evidence="1"/>
<proteinExistence type="predicted"/>
<keyword evidence="2" id="KW-1185">Reference proteome</keyword>
<name>A0ACD5HL02_9PROT</name>
<sequence length="574" mass="63044">MVKAAFTLTLNERQRCDLELLLTGGFAPLSQYLGAADYETVLTRMRLADGQLWPMPIVLDLDEAQAARLAPGVEISLQRPDGLPLATMTVAEWFRPDPRREALAVYGTDDPRHPGVAALFARGPVTVSGPLRISSEERRQWAAATDFPPEYRSPAELRRLLNGRPTVAFQTRNPLHFAHMAITQKALARVEDGQLLLHPAVGPTKAGDVDAAYRMRAYRLVLPHYPAGRVHLAALPLAMRMAGPREALWHALIRRNYGASHFIVGRGHADPGGLEGGLFYPPFAAQELLAAHADEAGIVPIFVGEHVYSARRRRYVTPDELEVDEAVEQISGTELRRRLANREEVPDWFSPPEVIACLRRAYRGADNRGLVLWLTGLSGSGKSTMAGMLARRLEAMDQRTVTLLDGDVIRRFLSKGLGFSRADRDENIRRIGFVASLAARHGGIAIVSAISPYRNARAEARALVEDNGGLFVEVHAAASLQTCLTRDAKGLYARAMEGTIDAFTGIDDPYEKPLQPDIQIDTARVPPIDAVDRIINSLVERGLISVSPSSNWDPGGEWCARKTGNEGQKASLRH</sequence>
<dbReference type="EMBL" id="CP127527">
    <property type="protein sequence ID" value="XRI76099.1"/>
    <property type="molecule type" value="Genomic_DNA"/>
</dbReference>
<accession>A0ACD5HL02</accession>
<gene>
    <name evidence="1" type="primary">sat</name>
    <name evidence="1" type="ORF">EC580_008980</name>
</gene>
<evidence type="ECO:0000313" key="2">
    <source>
        <dbReference type="Proteomes" id="UP000271650"/>
    </source>
</evidence>
<evidence type="ECO:0000313" key="1">
    <source>
        <dbReference type="EMBL" id="XRI76099.1"/>
    </source>
</evidence>